<evidence type="ECO:0000256" key="6">
    <source>
        <dbReference type="RuleBase" id="RU004057"/>
    </source>
</evidence>
<evidence type="ECO:0000256" key="3">
    <source>
        <dbReference type="ARBA" id="ARBA00022692"/>
    </source>
</evidence>
<dbReference type="AlphaFoldDB" id="A0A9X2I6H8"/>
<feature type="chain" id="PRO_5040875241" evidence="9">
    <location>
        <begin position="25"/>
        <end position="438"/>
    </location>
</feature>
<feature type="transmembrane region" description="Helical" evidence="8">
    <location>
        <begin position="333"/>
        <end position="357"/>
    </location>
</feature>
<proteinExistence type="inferred from homology"/>
<dbReference type="GO" id="GO:0017038">
    <property type="term" value="P:protein import"/>
    <property type="evidence" value="ECO:0007669"/>
    <property type="project" value="TreeGrafter"/>
</dbReference>
<sequence length="438" mass="48315">MKLTAALLSSLLALCVAYTAPAAAQDVEASLVKKIERAQSNLARTEQKVLRERNDVAGKLRRLEEEVLNLRDKTAVARRKMDEKTLSLGQLESRLKDWKEQQRFQQNLLNRFLKQQGYSNQQLAELSLSEKINATNRFSEQLRERMAPQWREEKVVRADGTIAPLPTLHIGPASWYVDAEQAGLAETDNDGHLKSLAQLSGGQSDNIVNLTNNPQGAITFDPTQGRALHAQQTSETLIEHIAKGGLWAAPILLFALIATATALFKGWQLWQLPKLIPARTRSELQQQRANIQAQKGSMQKALLDTALNSKNPRERDDRLFAQLHDDKTVLERWLTIITVTATVSPLLGLLGTVSGMIETFRMMTTFGSSDPEVISGGIAQALVTTELGLVVAIPALVLGAVLSRKAKRYYHGLESFALVLSGEDAEPQTAKTTQEATA</sequence>
<dbReference type="EMBL" id="JAMFTH010000007">
    <property type="protein sequence ID" value="MCP8900891.1"/>
    <property type="molecule type" value="Genomic_DNA"/>
</dbReference>
<accession>A0A9X2I6H8</accession>
<keyword evidence="3 8" id="KW-0812">Transmembrane</keyword>
<dbReference type="PANTHER" id="PTHR30625">
    <property type="entry name" value="PROTEIN TOLQ"/>
    <property type="match status" value="1"/>
</dbReference>
<keyword evidence="9" id="KW-0732">Signal</keyword>
<feature type="coiled-coil region" evidence="7">
    <location>
        <begin position="28"/>
        <end position="101"/>
    </location>
</feature>
<comment type="similarity">
    <text evidence="6">Belongs to the exbB/tolQ family.</text>
</comment>
<evidence type="ECO:0000256" key="1">
    <source>
        <dbReference type="ARBA" id="ARBA00004651"/>
    </source>
</evidence>
<reference evidence="11" key="1">
    <citation type="submission" date="2022-05" db="EMBL/GenBank/DDBJ databases">
        <authorList>
            <person name="Sun H.-N."/>
        </authorList>
    </citation>
    <scope>NUCLEOTIDE SEQUENCE</scope>
    <source>
        <strain evidence="11">HB14</strain>
    </source>
</reference>
<dbReference type="GO" id="GO:0005886">
    <property type="term" value="C:plasma membrane"/>
    <property type="evidence" value="ECO:0007669"/>
    <property type="project" value="UniProtKB-SubCell"/>
</dbReference>
<feature type="signal peptide" evidence="9">
    <location>
        <begin position="1"/>
        <end position="24"/>
    </location>
</feature>
<comment type="subcellular location">
    <subcellularLocation>
        <location evidence="1">Cell membrane</location>
        <topology evidence="1">Multi-pass membrane protein</topology>
    </subcellularLocation>
    <subcellularLocation>
        <location evidence="6">Membrane</location>
        <topology evidence="6">Multi-pass membrane protein</topology>
    </subcellularLocation>
</comment>
<dbReference type="Pfam" id="PF01618">
    <property type="entry name" value="MotA_ExbB"/>
    <property type="match status" value="1"/>
</dbReference>
<evidence type="ECO:0000256" key="8">
    <source>
        <dbReference type="SAM" id="Phobius"/>
    </source>
</evidence>
<evidence type="ECO:0000313" key="11">
    <source>
        <dbReference type="EMBL" id="MCP8900891.1"/>
    </source>
</evidence>
<keyword evidence="2" id="KW-1003">Cell membrane</keyword>
<organism evidence="11 12">
    <name type="scientific">Gilvimarinus xylanilyticus</name>
    <dbReference type="NCBI Taxonomy" id="2944139"/>
    <lineage>
        <taxon>Bacteria</taxon>
        <taxon>Pseudomonadati</taxon>
        <taxon>Pseudomonadota</taxon>
        <taxon>Gammaproteobacteria</taxon>
        <taxon>Cellvibrionales</taxon>
        <taxon>Cellvibrionaceae</taxon>
        <taxon>Gilvimarinus</taxon>
    </lineage>
</organism>
<evidence type="ECO:0000313" key="12">
    <source>
        <dbReference type="Proteomes" id="UP001139319"/>
    </source>
</evidence>
<protein>
    <submittedName>
        <fullName evidence="11">MotA/TolQ/ExbB proton channel family protein</fullName>
    </submittedName>
</protein>
<evidence type="ECO:0000256" key="4">
    <source>
        <dbReference type="ARBA" id="ARBA00022989"/>
    </source>
</evidence>
<evidence type="ECO:0000256" key="5">
    <source>
        <dbReference type="ARBA" id="ARBA00023136"/>
    </source>
</evidence>
<dbReference type="PANTHER" id="PTHR30625:SF11">
    <property type="entry name" value="MOTA_TOLQ_EXBB PROTON CHANNEL DOMAIN-CONTAINING PROTEIN"/>
    <property type="match status" value="1"/>
</dbReference>
<keyword evidence="6" id="KW-0813">Transport</keyword>
<evidence type="ECO:0000259" key="10">
    <source>
        <dbReference type="Pfam" id="PF01618"/>
    </source>
</evidence>
<evidence type="ECO:0000256" key="2">
    <source>
        <dbReference type="ARBA" id="ARBA00022475"/>
    </source>
</evidence>
<feature type="transmembrane region" description="Helical" evidence="8">
    <location>
        <begin position="244"/>
        <end position="264"/>
    </location>
</feature>
<feature type="transmembrane region" description="Helical" evidence="8">
    <location>
        <begin position="377"/>
        <end position="402"/>
    </location>
</feature>
<feature type="domain" description="MotA/TolQ/ExbB proton channel" evidence="10">
    <location>
        <begin position="301"/>
        <end position="412"/>
    </location>
</feature>
<dbReference type="Proteomes" id="UP001139319">
    <property type="component" value="Unassembled WGS sequence"/>
</dbReference>
<name>A0A9X2I6H8_9GAMM</name>
<reference evidence="11" key="2">
    <citation type="submission" date="2023-01" db="EMBL/GenBank/DDBJ databases">
        <title>Gilvimarinus xylanilyticus HB14 isolated from Caulerpa lentillifera aquaculture base in Hainan, China.</title>
        <authorList>
            <person name="Zhang Y.-J."/>
        </authorList>
    </citation>
    <scope>NUCLEOTIDE SEQUENCE</scope>
    <source>
        <strain evidence="11">HB14</strain>
    </source>
</reference>
<dbReference type="InterPro" id="IPR002898">
    <property type="entry name" value="MotA_ExbB_proton_chnl"/>
</dbReference>
<dbReference type="RefSeq" id="WP_253969177.1">
    <property type="nucleotide sequence ID" value="NZ_JAMFTH010000007.1"/>
</dbReference>
<keyword evidence="6" id="KW-0653">Protein transport</keyword>
<keyword evidence="7" id="KW-0175">Coiled coil</keyword>
<keyword evidence="12" id="KW-1185">Reference proteome</keyword>
<comment type="caution">
    <text evidence="11">The sequence shown here is derived from an EMBL/GenBank/DDBJ whole genome shotgun (WGS) entry which is preliminary data.</text>
</comment>
<gene>
    <name evidence="11" type="ORF">M6D89_16420</name>
</gene>
<evidence type="ECO:0000256" key="9">
    <source>
        <dbReference type="SAM" id="SignalP"/>
    </source>
</evidence>
<keyword evidence="4 8" id="KW-1133">Transmembrane helix</keyword>
<keyword evidence="5 8" id="KW-0472">Membrane</keyword>
<dbReference type="InterPro" id="IPR050790">
    <property type="entry name" value="ExbB/TolQ_transport"/>
</dbReference>
<evidence type="ECO:0000256" key="7">
    <source>
        <dbReference type="SAM" id="Coils"/>
    </source>
</evidence>